<reference evidence="6 7" key="1">
    <citation type="submission" date="2022-05" db="EMBL/GenBank/DDBJ databases">
        <authorList>
            <consortium name="Genoscope - CEA"/>
            <person name="William W."/>
        </authorList>
    </citation>
    <scope>NUCLEOTIDE SEQUENCE [LARGE SCALE GENOMIC DNA]</scope>
</reference>
<evidence type="ECO:0000313" key="6">
    <source>
        <dbReference type="EMBL" id="CAH3026196.1"/>
    </source>
</evidence>
<name>A0ABN8MCT4_9CNID</name>
<dbReference type="InterPro" id="IPR001753">
    <property type="entry name" value="Enoyl-CoA_hydra/iso"/>
</dbReference>
<dbReference type="Pfam" id="PF00378">
    <property type="entry name" value="ECH_1"/>
    <property type="match status" value="1"/>
</dbReference>
<dbReference type="Pfam" id="PF00385">
    <property type="entry name" value="Chromo"/>
    <property type="match status" value="1"/>
</dbReference>
<gene>
    <name evidence="6" type="ORF">PEVE_00028350</name>
</gene>
<dbReference type="PANTHER" id="PTHR43684">
    <property type="match status" value="1"/>
</dbReference>
<evidence type="ECO:0000313" key="7">
    <source>
        <dbReference type="Proteomes" id="UP001159427"/>
    </source>
</evidence>
<evidence type="ECO:0000256" key="4">
    <source>
        <dbReference type="SAM" id="MobiDB-lite"/>
    </source>
</evidence>
<organism evidence="6 7">
    <name type="scientific">Porites evermanni</name>
    <dbReference type="NCBI Taxonomy" id="104178"/>
    <lineage>
        <taxon>Eukaryota</taxon>
        <taxon>Metazoa</taxon>
        <taxon>Cnidaria</taxon>
        <taxon>Anthozoa</taxon>
        <taxon>Hexacorallia</taxon>
        <taxon>Scleractinia</taxon>
        <taxon>Fungiina</taxon>
        <taxon>Poritidae</taxon>
        <taxon>Porites</taxon>
    </lineage>
</organism>
<dbReference type="SUPFAM" id="SSF52096">
    <property type="entry name" value="ClpP/crotonase"/>
    <property type="match status" value="1"/>
</dbReference>
<evidence type="ECO:0000256" key="3">
    <source>
        <dbReference type="ARBA" id="ARBA00023235"/>
    </source>
</evidence>
<dbReference type="Gene3D" id="1.10.12.10">
    <property type="entry name" value="Lyase 2-enoyl-coa Hydratase, Chain A, domain 2"/>
    <property type="match status" value="1"/>
</dbReference>
<proteinExistence type="predicted"/>
<keyword evidence="2" id="KW-0576">Peroxisome</keyword>
<dbReference type="InterPro" id="IPR016197">
    <property type="entry name" value="Chromo-like_dom_sf"/>
</dbReference>
<dbReference type="CDD" id="cd00024">
    <property type="entry name" value="CD_CSD"/>
    <property type="match status" value="1"/>
</dbReference>
<feature type="domain" description="Chromo" evidence="5">
    <location>
        <begin position="9"/>
        <end position="60"/>
    </location>
</feature>
<protein>
    <recommendedName>
        <fullName evidence="5">Chromo domain-containing protein</fullName>
    </recommendedName>
</protein>
<dbReference type="InterPro" id="IPR023780">
    <property type="entry name" value="Chromo_domain"/>
</dbReference>
<evidence type="ECO:0000256" key="1">
    <source>
        <dbReference type="ARBA" id="ARBA00004275"/>
    </source>
</evidence>
<feature type="compositionally biased region" description="Basic residues" evidence="4">
    <location>
        <begin position="178"/>
        <end position="195"/>
    </location>
</feature>
<evidence type="ECO:0000259" key="5">
    <source>
        <dbReference type="PROSITE" id="PS50013"/>
    </source>
</evidence>
<comment type="caution">
    <text evidence="6">The sequence shown here is derived from an EMBL/GenBank/DDBJ whole genome shotgun (WGS) entry which is preliminary data.</text>
</comment>
<dbReference type="PROSITE" id="PS50013">
    <property type="entry name" value="CHROMO_2"/>
    <property type="match status" value="1"/>
</dbReference>
<dbReference type="InterPro" id="IPR051053">
    <property type="entry name" value="ECH/Chromodomain_protein"/>
</dbReference>
<dbReference type="EMBL" id="CALNXI010000393">
    <property type="protein sequence ID" value="CAH3026196.1"/>
    <property type="molecule type" value="Genomic_DNA"/>
</dbReference>
<dbReference type="InterPro" id="IPR029045">
    <property type="entry name" value="ClpP/crotonase-like_dom_sf"/>
</dbReference>
<dbReference type="SMART" id="SM00298">
    <property type="entry name" value="CHROMO"/>
    <property type="match status" value="1"/>
</dbReference>
<evidence type="ECO:0000256" key="2">
    <source>
        <dbReference type="ARBA" id="ARBA00023140"/>
    </source>
</evidence>
<feature type="region of interest" description="Disordered" evidence="4">
    <location>
        <begin position="177"/>
        <end position="197"/>
    </location>
</feature>
<dbReference type="Proteomes" id="UP001159427">
    <property type="component" value="Unassembled WGS sequence"/>
</dbReference>
<dbReference type="Gene3D" id="3.90.226.10">
    <property type="entry name" value="2-enoyl-CoA Hydratase, Chain A, domain 1"/>
    <property type="match status" value="1"/>
</dbReference>
<keyword evidence="7" id="KW-1185">Reference proteome</keyword>
<dbReference type="PANTHER" id="PTHR43684:SF1">
    <property type="entry name" value="ENOYL-COA DELTA ISOMERASE 2"/>
    <property type="match status" value="1"/>
</dbReference>
<keyword evidence="3" id="KW-0413">Isomerase</keyword>
<accession>A0ABN8MCT4</accession>
<dbReference type="InterPro" id="IPR014748">
    <property type="entry name" value="Enoyl-CoA_hydra_C"/>
</dbReference>
<dbReference type="Gene3D" id="2.40.50.40">
    <property type="match status" value="1"/>
</dbReference>
<dbReference type="SUPFAM" id="SSF54160">
    <property type="entry name" value="Chromo domain-like"/>
    <property type="match status" value="1"/>
</dbReference>
<dbReference type="CDD" id="cd06558">
    <property type="entry name" value="crotonase-like"/>
    <property type="match status" value="1"/>
</dbReference>
<dbReference type="InterPro" id="IPR000953">
    <property type="entry name" value="Chromo/chromo_shadow_dom"/>
</dbReference>
<sequence>MRNMADAIYEVDKVIGRRRTSKGKEEYLVHWKNYDRLYSTWEPVENLTPCLHTVTEFMAKSFPMPGINASCVTHLETSKPELRQLKKVTDIDKRKLKGLANKEMVDEILKVKNMTTELKKFQRGRGRGRKRSQIPDVCDVLGAELDGRKKLKTNPVNGAINEHTLLAEVAGKCPGKAAGKKKKGLKSPGRPRKNGLTHSMVELDESEMARLMRTTRTHGVLDECVSVIKEGRVWKITLCSEKKRNALTTEMCDQLANFLHEASKDDDVSVVVLTGAGDNFCSGLDYQDLVNTHHRQSAKRMVEKFKELHHLLVLLPLLTITVTDGFLGMRANMCIYLRGVIDVETAFIHNCFQYQWISFGMQLICLYKTARACSTTIAVSMLLLNHKMAATEAWENGLVMEVLKPNNFIGQVNSKVKTMASMSTKVLQDTKSLMKQPSQENLLDTNDEECKLLLKYLTDDTVLDNLKTQWLPDVVST</sequence>
<comment type="subcellular location">
    <subcellularLocation>
        <location evidence="1">Peroxisome</location>
    </subcellularLocation>
</comment>